<evidence type="ECO:0000256" key="8">
    <source>
        <dbReference type="ARBA" id="ARBA00023209"/>
    </source>
</evidence>
<evidence type="ECO:0000256" key="1">
    <source>
        <dbReference type="ARBA" id="ARBA00022490"/>
    </source>
</evidence>
<dbReference type="Proteomes" id="UP000639396">
    <property type="component" value="Unassembled WGS sequence"/>
</dbReference>
<keyword evidence="8" id="KW-0594">Phospholipid biosynthesis</keyword>
<dbReference type="GO" id="GO:0008654">
    <property type="term" value="P:phospholipid biosynthetic process"/>
    <property type="evidence" value="ECO:0007669"/>
    <property type="project" value="UniProtKB-KW"/>
</dbReference>
<dbReference type="GO" id="GO:0016614">
    <property type="term" value="F:oxidoreductase activity, acting on CH-OH group of donors"/>
    <property type="evidence" value="ECO:0007669"/>
    <property type="project" value="InterPro"/>
</dbReference>
<keyword evidence="11" id="KW-1185">Reference proteome</keyword>
<evidence type="ECO:0000256" key="9">
    <source>
        <dbReference type="ARBA" id="ARBA00023264"/>
    </source>
</evidence>
<dbReference type="PANTHER" id="PTHR43616">
    <property type="entry name" value="GLYCEROL DEHYDROGENASE"/>
    <property type="match status" value="1"/>
</dbReference>
<evidence type="ECO:0000256" key="7">
    <source>
        <dbReference type="ARBA" id="ARBA00023098"/>
    </source>
</evidence>
<dbReference type="Pfam" id="PF13685">
    <property type="entry name" value="Fe-ADH_2"/>
    <property type="match status" value="1"/>
</dbReference>
<evidence type="ECO:0000256" key="6">
    <source>
        <dbReference type="ARBA" id="ARBA00023027"/>
    </source>
</evidence>
<keyword evidence="9" id="KW-1208">Phospholipid metabolism</keyword>
<dbReference type="CDD" id="cd08175">
    <property type="entry name" value="G1PDH"/>
    <property type="match status" value="1"/>
</dbReference>
<dbReference type="PANTHER" id="PTHR43616:SF5">
    <property type="entry name" value="GLYCEROL DEHYDROGENASE 1"/>
    <property type="match status" value="1"/>
</dbReference>
<dbReference type="AlphaFoldDB" id="A0A927CE29"/>
<dbReference type="EMBL" id="JACXJA010000057">
    <property type="protein sequence ID" value="MBD2866369.1"/>
    <property type="molecule type" value="Genomic_DNA"/>
</dbReference>
<accession>A0A927CE29</accession>
<keyword evidence="6" id="KW-0520">NAD</keyword>
<name>A0A927CE29_9BACL</name>
<protein>
    <submittedName>
        <fullName evidence="10">Sn-glycerol-1-phosphate dehydrogenase</fullName>
    </submittedName>
</protein>
<proteinExistence type="predicted"/>
<dbReference type="Gene3D" id="1.20.1090.10">
    <property type="entry name" value="Dehydroquinate synthase-like - alpha domain"/>
    <property type="match status" value="1"/>
</dbReference>
<evidence type="ECO:0000313" key="10">
    <source>
        <dbReference type="EMBL" id="MBD2866369.1"/>
    </source>
</evidence>
<reference evidence="10" key="1">
    <citation type="submission" date="2020-09" db="EMBL/GenBank/DDBJ databases">
        <title>A novel bacterium of genus Paenibacillus, isolated from South China Sea.</title>
        <authorList>
            <person name="Huang H."/>
            <person name="Mo K."/>
            <person name="Hu Y."/>
        </authorList>
    </citation>
    <scope>NUCLEOTIDE SEQUENCE</scope>
    <source>
        <strain evidence="10">IB182363</strain>
    </source>
</reference>
<dbReference type="SUPFAM" id="SSF56796">
    <property type="entry name" value="Dehydroquinate synthase-like"/>
    <property type="match status" value="1"/>
</dbReference>
<organism evidence="10 11">
    <name type="scientific">Paenibacillus oceani</name>
    <dbReference type="NCBI Taxonomy" id="2772510"/>
    <lineage>
        <taxon>Bacteria</taxon>
        <taxon>Bacillati</taxon>
        <taxon>Bacillota</taxon>
        <taxon>Bacilli</taxon>
        <taxon>Bacillales</taxon>
        <taxon>Paenibacillaceae</taxon>
        <taxon>Paenibacillus</taxon>
    </lineage>
</organism>
<keyword evidence="7" id="KW-0443">Lipid metabolism</keyword>
<evidence type="ECO:0000256" key="2">
    <source>
        <dbReference type="ARBA" id="ARBA00022516"/>
    </source>
</evidence>
<evidence type="ECO:0000256" key="3">
    <source>
        <dbReference type="ARBA" id="ARBA00022723"/>
    </source>
</evidence>
<sequence length="463" mass="50349">MIERRSITTVTAESVLQSDVERLTGIEFACTCGRTHRVEIERLILEQGALRKVPDTIRQMGLGTKALLIADPASFAAAGDELAGQLGSSGFDVSLCVFPEDQLYADETALVRALIELEKDTEFMIAVGSGTINDIARFVSCKAGIPYLVVATAPSMDGYASTGSPILVNGYKKTYSLQSPLAIIGDLDVIRCAPPAMIAAGVGDMAAKITALCDWLLAAVVEEEHYCEVTAELMTRALTNVASEVTAIRTGGVPGIKKLMEGLVLSGIAMQMIGNSRPASGAEHHISHYWEMLHFAAGHRPELHGIKVGAATPLIARLYAELLEADMGEWNMTEKDAVQIAEWETNLRRCYGPLAEEMITENRSLLLSQPELDVRMNRLVRGWPELKPKLRTLLGLVPDLKALLRDAGAPAGPREIGVARQELSDALRVAKEVRSRYTVLQLADQLGLLERFAEERTRESFAP</sequence>
<keyword evidence="1" id="KW-0963">Cytoplasm</keyword>
<keyword evidence="3" id="KW-0479">Metal-binding</keyword>
<keyword evidence="5" id="KW-0560">Oxidoreductase</keyword>
<comment type="caution">
    <text evidence="10">The sequence shown here is derived from an EMBL/GenBank/DDBJ whole genome shotgun (WGS) entry which is preliminary data.</text>
</comment>
<gene>
    <name evidence="10" type="ORF">IDH45_30795</name>
</gene>
<keyword evidence="2" id="KW-0444">Lipid biosynthesis</keyword>
<evidence type="ECO:0000313" key="11">
    <source>
        <dbReference type="Proteomes" id="UP000639396"/>
    </source>
</evidence>
<dbReference type="GO" id="GO:0046872">
    <property type="term" value="F:metal ion binding"/>
    <property type="evidence" value="ECO:0007669"/>
    <property type="project" value="UniProtKB-KW"/>
</dbReference>
<dbReference type="RefSeq" id="WP_190931986.1">
    <property type="nucleotide sequence ID" value="NZ_JACXJA010000057.1"/>
</dbReference>
<keyword evidence="4" id="KW-0521">NADP</keyword>
<dbReference type="Gene3D" id="3.40.50.1970">
    <property type="match status" value="1"/>
</dbReference>
<dbReference type="InterPro" id="IPR032837">
    <property type="entry name" value="G1PDH"/>
</dbReference>
<evidence type="ECO:0000256" key="4">
    <source>
        <dbReference type="ARBA" id="ARBA00022857"/>
    </source>
</evidence>
<dbReference type="InterPro" id="IPR016205">
    <property type="entry name" value="Glycerol_DH"/>
</dbReference>
<evidence type="ECO:0000256" key="5">
    <source>
        <dbReference type="ARBA" id="ARBA00023002"/>
    </source>
</evidence>